<dbReference type="InterPro" id="IPR018122">
    <property type="entry name" value="TF_fork_head_CS_1"/>
</dbReference>
<dbReference type="GO" id="GO:0009887">
    <property type="term" value="P:animal organ morphogenesis"/>
    <property type="evidence" value="ECO:0007669"/>
    <property type="project" value="TreeGrafter"/>
</dbReference>
<dbReference type="SUPFAM" id="SSF46785">
    <property type="entry name" value="Winged helix' DNA-binding domain"/>
    <property type="match status" value="1"/>
</dbReference>
<evidence type="ECO:0000256" key="6">
    <source>
        <dbReference type="SAM" id="MobiDB-lite"/>
    </source>
</evidence>
<dbReference type="AlphaFoldDB" id="A0A6J8D7U1"/>
<accession>A0A6J8D7U1</accession>
<keyword evidence="7" id="KW-0812">Transmembrane</keyword>
<comment type="subcellular location">
    <subcellularLocation>
        <location evidence="1 5">Nucleus</location>
    </subcellularLocation>
</comment>
<dbReference type="PANTHER" id="PTHR46262:SF2">
    <property type="entry name" value="FORKHEAD BOX PROTEIN BINIOU"/>
    <property type="match status" value="1"/>
</dbReference>
<evidence type="ECO:0000256" key="7">
    <source>
        <dbReference type="SAM" id="Phobius"/>
    </source>
</evidence>
<gene>
    <name evidence="9" type="ORF">MCOR_37812</name>
</gene>
<keyword evidence="7" id="KW-1133">Transmembrane helix</keyword>
<feature type="DNA-binding region" description="Fork-head" evidence="5">
    <location>
        <begin position="80"/>
        <end position="173"/>
    </location>
</feature>
<evidence type="ECO:0000256" key="1">
    <source>
        <dbReference type="ARBA" id="ARBA00004123"/>
    </source>
</evidence>
<protein>
    <submittedName>
        <fullName evidence="9">FOXH</fullName>
    </submittedName>
</protein>
<evidence type="ECO:0000259" key="8">
    <source>
        <dbReference type="PROSITE" id="PS50039"/>
    </source>
</evidence>
<dbReference type="InterPro" id="IPR018247">
    <property type="entry name" value="EF_Hand_1_Ca_BS"/>
</dbReference>
<keyword evidence="7" id="KW-0472">Membrane</keyword>
<evidence type="ECO:0000256" key="5">
    <source>
        <dbReference type="PROSITE-ProRule" id="PRU00089"/>
    </source>
</evidence>
<dbReference type="GO" id="GO:0000981">
    <property type="term" value="F:DNA-binding transcription factor activity, RNA polymerase II-specific"/>
    <property type="evidence" value="ECO:0007669"/>
    <property type="project" value="TreeGrafter"/>
</dbReference>
<dbReference type="Proteomes" id="UP000507470">
    <property type="component" value="Unassembled WGS sequence"/>
</dbReference>
<dbReference type="SMART" id="SM00339">
    <property type="entry name" value="FH"/>
    <property type="match status" value="1"/>
</dbReference>
<evidence type="ECO:0000313" key="9">
    <source>
        <dbReference type="EMBL" id="CAC5403969.1"/>
    </source>
</evidence>
<dbReference type="PANTHER" id="PTHR46262">
    <property type="entry name" value="FORKHEAD BOX PROTEIN BINIOU"/>
    <property type="match status" value="1"/>
</dbReference>
<dbReference type="EMBL" id="CACVKT020006897">
    <property type="protein sequence ID" value="CAC5403969.1"/>
    <property type="molecule type" value="Genomic_DNA"/>
</dbReference>
<feature type="transmembrane region" description="Helical" evidence="7">
    <location>
        <begin position="873"/>
        <end position="897"/>
    </location>
</feature>
<dbReference type="GO" id="GO:0005634">
    <property type="term" value="C:nucleus"/>
    <property type="evidence" value="ECO:0007669"/>
    <property type="project" value="UniProtKB-SubCell"/>
</dbReference>
<feature type="region of interest" description="Disordered" evidence="6">
    <location>
        <begin position="53"/>
        <end position="72"/>
    </location>
</feature>
<dbReference type="Pfam" id="PF00250">
    <property type="entry name" value="Forkhead"/>
    <property type="match status" value="1"/>
</dbReference>
<dbReference type="PROSITE" id="PS50039">
    <property type="entry name" value="FORK_HEAD_3"/>
    <property type="match status" value="1"/>
</dbReference>
<feature type="region of interest" description="Disordered" evidence="6">
    <location>
        <begin position="344"/>
        <end position="368"/>
    </location>
</feature>
<dbReference type="PROSITE" id="PS00657">
    <property type="entry name" value="FORK_HEAD_1"/>
    <property type="match status" value="1"/>
</dbReference>
<keyword evidence="3 5" id="KW-0238">DNA-binding</keyword>
<sequence length="989" mass="110663">MDESLASYSYYPDMYFQSCVYPASSPYSTAYAAHTNSDYQPILPDRQAHSSLHLNSSKRKISPSDDKATKKARVYQRYPKPPYSYVGMIITAIETRPDKTITLSELTTSLQVMFDFFRGPYTGWKDSIRHTLSSSPCFIKTDSKRNNTSIWIANLTTAPSNVFKRQDTRVKEEKELWAPTLHQQLNIPEILLPSEECRLLASDFHVTTSDSIKPDIHKSPDFNFSIDNILTNVERPAVENDDDSRRRLSFSTDSPVFTTKSIKLRRNTKKTTHKQLSKLIADQSAAWGISQDQAIENLSFLCKSIPSAFQQQSCTYSAPSPVPTISPPESHYLPSPLSVINSPDTVTSTYSPVTPTSPSSRSVSSNSASVSQHYSQPSFTMLHAPAYYHHDTSYAPSSFYANQNQATFNYNDYHNAYYQQFTDFHPYHQSPAYHVDTSSHSIQPLNLSSTNCAVAPDPYMIWPLGDQHYADEIVKKSNLPSNINNYNLTFSGFHPYLPYTPIDLTSRYIDVNINEVGKFSEFTFFIYINPRSVADRMIFAYKSSPEGNGINEIIVRLADNTSACVKVYASISGSQYIDQKCANFNPLLVNEWAGVWISYKSGKDLKINLLGTDLDMVTSLSDTDLIFPGTMRFGGCFSCNKFPWDGLLTCALFYDTHISTLNNDVYKFCNVNEDQVKTETTQTSPNISNDVTSTPVSRADVPSDGYILVYLDSDIDPIISANLFSNARQIWQSTTPEKNTSQTPTPEIPNDLKTTTGHITNQTTQKETNAYVSANFTLVYNDTSIDTEITVLSLTVEPGMVCCALVCSRALFCLSFAYKEGQCKLYAAVFNNEIIVKTGSKKDNLVVISFLKNSSIIKGSCFIFDSIQIKMKITLVLCIVVFVGLTSAGNGVVNLIVESYEMHQNRIKRSSEPDIDSSLHMVFTSTDENHDGHITVDEMVDSVVGSTGVKIDQNMRQGFNVVFGNPKYDLNENGTLEENEYAELIKSGI</sequence>
<dbReference type="GO" id="GO:0000978">
    <property type="term" value="F:RNA polymerase II cis-regulatory region sequence-specific DNA binding"/>
    <property type="evidence" value="ECO:0007669"/>
    <property type="project" value="TreeGrafter"/>
</dbReference>
<dbReference type="SUPFAM" id="SSF47473">
    <property type="entry name" value="EF-hand"/>
    <property type="match status" value="1"/>
</dbReference>
<feature type="domain" description="Fork-head" evidence="8">
    <location>
        <begin position="80"/>
        <end position="173"/>
    </location>
</feature>
<dbReference type="Gene3D" id="1.10.10.10">
    <property type="entry name" value="Winged helix-like DNA-binding domain superfamily/Winged helix DNA-binding domain"/>
    <property type="match status" value="1"/>
</dbReference>
<dbReference type="PRINTS" id="PR00053">
    <property type="entry name" value="FORKHEAD"/>
</dbReference>
<dbReference type="InterPro" id="IPR051770">
    <property type="entry name" value="Forkhead_box_regulator"/>
</dbReference>
<dbReference type="PROSITE" id="PS00658">
    <property type="entry name" value="FORK_HEAD_2"/>
    <property type="match status" value="1"/>
</dbReference>
<feature type="region of interest" description="Disordered" evidence="6">
    <location>
        <begin position="734"/>
        <end position="753"/>
    </location>
</feature>
<keyword evidence="4 5" id="KW-0539">Nucleus</keyword>
<dbReference type="PROSITE" id="PS00018">
    <property type="entry name" value="EF_HAND_1"/>
    <property type="match status" value="2"/>
</dbReference>
<evidence type="ECO:0000256" key="3">
    <source>
        <dbReference type="ARBA" id="ARBA00023125"/>
    </source>
</evidence>
<dbReference type="InterPro" id="IPR036390">
    <property type="entry name" value="WH_DNA-bd_sf"/>
</dbReference>
<keyword evidence="10" id="KW-1185">Reference proteome</keyword>
<evidence type="ECO:0000256" key="2">
    <source>
        <dbReference type="ARBA" id="ARBA00022837"/>
    </source>
</evidence>
<reference evidence="9 10" key="1">
    <citation type="submission" date="2020-06" db="EMBL/GenBank/DDBJ databases">
        <authorList>
            <person name="Li R."/>
            <person name="Bekaert M."/>
        </authorList>
    </citation>
    <scope>NUCLEOTIDE SEQUENCE [LARGE SCALE GENOMIC DNA]</scope>
    <source>
        <strain evidence="10">wild</strain>
    </source>
</reference>
<dbReference type="InterPro" id="IPR011992">
    <property type="entry name" value="EF-hand-dom_pair"/>
</dbReference>
<dbReference type="InterPro" id="IPR001766">
    <property type="entry name" value="Fork_head_dom"/>
</dbReference>
<dbReference type="Gene3D" id="1.10.238.10">
    <property type="entry name" value="EF-hand"/>
    <property type="match status" value="1"/>
</dbReference>
<dbReference type="OrthoDB" id="5954824at2759"/>
<dbReference type="InterPro" id="IPR030456">
    <property type="entry name" value="TF_fork_head_CS_2"/>
</dbReference>
<keyword evidence="2" id="KW-0106">Calcium</keyword>
<evidence type="ECO:0000313" key="10">
    <source>
        <dbReference type="Proteomes" id="UP000507470"/>
    </source>
</evidence>
<proteinExistence type="predicted"/>
<dbReference type="InterPro" id="IPR036388">
    <property type="entry name" value="WH-like_DNA-bd_sf"/>
</dbReference>
<name>A0A6J8D7U1_MYTCO</name>
<organism evidence="9 10">
    <name type="scientific">Mytilus coruscus</name>
    <name type="common">Sea mussel</name>
    <dbReference type="NCBI Taxonomy" id="42192"/>
    <lineage>
        <taxon>Eukaryota</taxon>
        <taxon>Metazoa</taxon>
        <taxon>Spiralia</taxon>
        <taxon>Lophotrochozoa</taxon>
        <taxon>Mollusca</taxon>
        <taxon>Bivalvia</taxon>
        <taxon>Autobranchia</taxon>
        <taxon>Pteriomorphia</taxon>
        <taxon>Mytilida</taxon>
        <taxon>Mytiloidea</taxon>
        <taxon>Mytilidae</taxon>
        <taxon>Mytilinae</taxon>
        <taxon>Mytilus</taxon>
    </lineage>
</organism>
<feature type="compositionally biased region" description="Polar residues" evidence="6">
    <location>
        <begin position="734"/>
        <end position="745"/>
    </location>
</feature>
<evidence type="ECO:0000256" key="4">
    <source>
        <dbReference type="ARBA" id="ARBA00023242"/>
    </source>
</evidence>